<feature type="region of interest" description="Disordered" evidence="9">
    <location>
        <begin position="164"/>
        <end position="184"/>
    </location>
</feature>
<feature type="compositionally biased region" description="Low complexity" evidence="9">
    <location>
        <begin position="167"/>
        <end position="184"/>
    </location>
</feature>
<dbReference type="InterPro" id="IPR045109">
    <property type="entry name" value="LSDs-like"/>
</dbReference>
<feature type="region of interest" description="Disordered" evidence="9">
    <location>
        <begin position="1047"/>
        <end position="1115"/>
    </location>
</feature>
<dbReference type="GO" id="GO:0031490">
    <property type="term" value="F:chromatin DNA binding"/>
    <property type="evidence" value="ECO:0007669"/>
    <property type="project" value="TreeGrafter"/>
</dbReference>
<evidence type="ECO:0000256" key="7">
    <source>
        <dbReference type="ARBA" id="ARBA00038951"/>
    </source>
</evidence>
<dbReference type="EMBL" id="HBUE01151491">
    <property type="protein sequence ID" value="CAG6505494.1"/>
    <property type="molecule type" value="Transcribed_RNA"/>
</dbReference>
<feature type="region of interest" description="Disordered" evidence="9">
    <location>
        <begin position="302"/>
        <end position="362"/>
    </location>
</feature>
<feature type="region of interest" description="Disordered" evidence="9">
    <location>
        <begin position="106"/>
        <end position="137"/>
    </location>
</feature>
<evidence type="ECO:0000256" key="5">
    <source>
        <dbReference type="ARBA" id="ARBA00023004"/>
    </source>
</evidence>
<feature type="domain" description="JmjC" evidence="10">
    <location>
        <begin position="1369"/>
        <end position="1573"/>
    </location>
</feature>
<dbReference type="EMBL" id="HBUE01256494">
    <property type="protein sequence ID" value="CAG6556793.1"/>
    <property type="molecule type" value="Transcribed_RNA"/>
</dbReference>
<dbReference type="GO" id="GO:0000118">
    <property type="term" value="C:histone deacetylase complex"/>
    <property type="evidence" value="ECO:0007669"/>
    <property type="project" value="TreeGrafter"/>
</dbReference>
<reference evidence="11" key="1">
    <citation type="submission" date="2021-05" db="EMBL/GenBank/DDBJ databases">
        <authorList>
            <person name="Alioto T."/>
            <person name="Alioto T."/>
            <person name="Gomez Garrido J."/>
        </authorList>
    </citation>
    <scope>NUCLEOTIDE SEQUENCE</scope>
</reference>
<organism evidence="11">
    <name type="scientific">Culex pipiens</name>
    <name type="common">House mosquito</name>
    <dbReference type="NCBI Taxonomy" id="7175"/>
    <lineage>
        <taxon>Eukaryota</taxon>
        <taxon>Metazoa</taxon>
        <taxon>Ecdysozoa</taxon>
        <taxon>Arthropoda</taxon>
        <taxon>Hexapoda</taxon>
        <taxon>Insecta</taxon>
        <taxon>Pterygota</taxon>
        <taxon>Neoptera</taxon>
        <taxon>Endopterygota</taxon>
        <taxon>Diptera</taxon>
        <taxon>Nematocera</taxon>
        <taxon>Culicoidea</taxon>
        <taxon>Culicidae</taxon>
        <taxon>Culicinae</taxon>
        <taxon>Culicini</taxon>
        <taxon>Culex</taxon>
        <taxon>Culex</taxon>
    </lineage>
</organism>
<feature type="compositionally biased region" description="Low complexity" evidence="9">
    <location>
        <begin position="112"/>
        <end position="137"/>
    </location>
</feature>
<dbReference type="InterPro" id="IPR003347">
    <property type="entry name" value="JmjC_dom"/>
</dbReference>
<keyword evidence="11" id="KW-0808">Transferase</keyword>
<dbReference type="SUPFAM" id="SSF51197">
    <property type="entry name" value="Clavaminate synthase-like"/>
    <property type="match status" value="1"/>
</dbReference>
<keyword evidence="5" id="KW-0408">Iron</keyword>
<evidence type="ECO:0000256" key="8">
    <source>
        <dbReference type="ARBA" id="ARBA00047648"/>
    </source>
</evidence>
<feature type="region of interest" description="Disordered" evidence="9">
    <location>
        <begin position="28"/>
        <end position="74"/>
    </location>
</feature>
<keyword evidence="11" id="KW-0489">Methyltransferase</keyword>
<dbReference type="GO" id="GO:0032259">
    <property type="term" value="P:methylation"/>
    <property type="evidence" value="ECO:0007669"/>
    <property type="project" value="UniProtKB-KW"/>
</dbReference>
<dbReference type="GO" id="GO:0008168">
    <property type="term" value="F:methyltransferase activity"/>
    <property type="evidence" value="ECO:0007669"/>
    <property type="project" value="UniProtKB-KW"/>
</dbReference>
<name>A0A8D8D3L8_CULPI</name>
<evidence type="ECO:0000256" key="2">
    <source>
        <dbReference type="ARBA" id="ARBA00004123"/>
    </source>
</evidence>
<dbReference type="GO" id="GO:0006357">
    <property type="term" value="P:regulation of transcription by RNA polymerase II"/>
    <property type="evidence" value="ECO:0007669"/>
    <property type="project" value="TreeGrafter"/>
</dbReference>
<evidence type="ECO:0000256" key="6">
    <source>
        <dbReference type="ARBA" id="ARBA00023242"/>
    </source>
</evidence>
<evidence type="ECO:0000256" key="9">
    <source>
        <dbReference type="SAM" id="MobiDB-lite"/>
    </source>
</evidence>
<feature type="region of interest" description="Disordered" evidence="9">
    <location>
        <begin position="453"/>
        <end position="476"/>
    </location>
</feature>
<dbReference type="GO" id="GO:0046872">
    <property type="term" value="F:metal ion binding"/>
    <property type="evidence" value="ECO:0007669"/>
    <property type="project" value="UniProtKB-KW"/>
</dbReference>
<dbReference type="GO" id="GO:0000785">
    <property type="term" value="C:chromatin"/>
    <property type="evidence" value="ECO:0007669"/>
    <property type="project" value="TreeGrafter"/>
</dbReference>
<dbReference type="EMBL" id="HBUE01125182">
    <property type="protein sequence ID" value="CAG6494406.1"/>
    <property type="molecule type" value="Transcribed_RNA"/>
</dbReference>
<dbReference type="SMART" id="SM00558">
    <property type="entry name" value="JmjC"/>
    <property type="match status" value="1"/>
</dbReference>
<dbReference type="GO" id="GO:0140683">
    <property type="term" value="F:histone H3K9me/H3K9me2 demethylase activity"/>
    <property type="evidence" value="ECO:0007669"/>
    <property type="project" value="UniProtKB-EC"/>
</dbReference>
<dbReference type="PANTHER" id="PTHR12549">
    <property type="entry name" value="JMJC DOMAIN-CONTAINING HISTONE DEMETHYLATION PROTEIN"/>
    <property type="match status" value="1"/>
</dbReference>
<feature type="region of interest" description="Disordered" evidence="9">
    <location>
        <begin position="382"/>
        <end position="409"/>
    </location>
</feature>
<evidence type="ECO:0000256" key="1">
    <source>
        <dbReference type="ARBA" id="ARBA00001954"/>
    </source>
</evidence>
<proteinExistence type="predicted"/>
<dbReference type="PROSITE" id="PS51184">
    <property type="entry name" value="JMJC"/>
    <property type="match status" value="1"/>
</dbReference>
<dbReference type="GO" id="GO:0003712">
    <property type="term" value="F:transcription coregulator activity"/>
    <property type="evidence" value="ECO:0007669"/>
    <property type="project" value="TreeGrafter"/>
</dbReference>
<dbReference type="Gene3D" id="2.60.120.650">
    <property type="entry name" value="Cupin"/>
    <property type="match status" value="1"/>
</dbReference>
<feature type="compositionally biased region" description="Basic and acidic residues" evidence="9">
    <location>
        <begin position="456"/>
        <end position="469"/>
    </location>
</feature>
<accession>A0A8D8D3L8</accession>
<protein>
    <recommendedName>
        <fullName evidence="7">[histone H3]-dimethyl-L-lysine(9) demethylase</fullName>
        <ecNumber evidence="7">1.14.11.65</ecNumber>
    </recommendedName>
</protein>
<feature type="compositionally biased region" description="Basic and acidic residues" evidence="9">
    <location>
        <begin position="1100"/>
        <end position="1115"/>
    </location>
</feature>
<comment type="catalytic activity">
    <reaction evidence="8">
        <text>N(6),N(6)-dimethyl-L-lysyl(9)-[histone H3] + 2 2-oxoglutarate + 2 O2 = L-lysyl(9)-[histone H3] + 2 formaldehyde + 2 succinate + 2 CO2</text>
        <dbReference type="Rhea" id="RHEA:60188"/>
        <dbReference type="Rhea" id="RHEA-COMP:15541"/>
        <dbReference type="Rhea" id="RHEA-COMP:15546"/>
        <dbReference type="ChEBI" id="CHEBI:15379"/>
        <dbReference type="ChEBI" id="CHEBI:16526"/>
        <dbReference type="ChEBI" id="CHEBI:16810"/>
        <dbReference type="ChEBI" id="CHEBI:16842"/>
        <dbReference type="ChEBI" id="CHEBI:29969"/>
        <dbReference type="ChEBI" id="CHEBI:30031"/>
        <dbReference type="ChEBI" id="CHEBI:61976"/>
        <dbReference type="EC" id="1.14.11.65"/>
    </reaction>
</comment>
<comment type="cofactor">
    <cofactor evidence="1">
        <name>Fe(2+)</name>
        <dbReference type="ChEBI" id="CHEBI:29033"/>
    </cofactor>
</comment>
<evidence type="ECO:0000256" key="4">
    <source>
        <dbReference type="ARBA" id="ARBA00023002"/>
    </source>
</evidence>
<keyword evidence="6" id="KW-0539">Nucleus</keyword>
<dbReference type="FunFam" id="2.60.120.650:FF:000004">
    <property type="entry name" value="Putative lysine-specific demethylase 3B"/>
    <property type="match status" value="1"/>
</dbReference>
<comment type="subcellular location">
    <subcellularLocation>
        <location evidence="2">Nucleus</location>
    </subcellularLocation>
</comment>
<dbReference type="PANTHER" id="PTHR12549:SF38">
    <property type="entry name" value="JMJC DOMAIN-CONTAINING HISTONE DEMETHYLASE 2, ISOFORM A"/>
    <property type="match status" value="1"/>
</dbReference>
<feature type="region of interest" description="Disordered" evidence="9">
    <location>
        <begin position="242"/>
        <end position="281"/>
    </location>
</feature>
<dbReference type="Pfam" id="PF02373">
    <property type="entry name" value="JmjC"/>
    <property type="match status" value="1"/>
</dbReference>
<keyword evidence="3" id="KW-0479">Metal-binding</keyword>
<keyword evidence="4" id="KW-0560">Oxidoreductase</keyword>
<evidence type="ECO:0000259" key="10">
    <source>
        <dbReference type="PROSITE" id="PS51184"/>
    </source>
</evidence>
<sequence length="1618" mass="180849">MSSKSKDHAYELMLGLGQDLQKQIMKIAQSSPLEPPATAIPKPPNMEKKPLQPSHSSAGPSIPAPVRPQQFEKKTFEQAYREAVDRLNSESVSKPGLKNVFSRASNNMANQSSKPPDVSKPAASSVSSQPSNSIVTSSPHYKTTIYNINTINLASLLKTQRASQPDSTSSANSSLHALLSPSSSARVMAESSKYRQTYSNAYANHLLELTRNAVEKKSGMSNDYIPISNTTQQKMHITAPSVAQQKKIPKPQLPGSFILNGKEAEKSNGSNGTAPPARNLPSTKSEIVFTTPSNVTVVAPLSNPASLVPSPMPRLKPSSVLTNRDDKRQGSVTQPYRVHQHQSSPGSAVKTPVPSSSSPILGLGNRPDLTVIVNKPKITSPAPTHVYGKPTIASPQITPTRTSGANTSVGQNYSAGFFTPKRDANVPASSYREPPPAHSVAPKTSYPVSVITKAPQHSDPDRTSTHEKTPCPSKPVSITVKASDLSRSGDMDGVLNLDIKRTSSSPVSSCSIIDVKPKPPTVSRDIPSTSFHTAGDRNTSLYNSQKVVKIEKRVNYDVCVNKPSSNTDSTSKYQQNAVWKEQPVVKTEAQQKNTGAIDEQKQKLLELLHNANFQQLYSQAHKSHANDAKSGGTENVVVSSLTKHMNHINRINMELYKYRKGLSANSGDYVRPPIDPLAIKRKDPAIKRSDAPRRKRPKLVRSTEAYLQNGPCYITAPRLPRCRECGRSAAARSRDAANIFCRFIAFRKLRYNESGFMQVAGFAEPNLDPQSSDTELWNANLQKVPIDISVEKGKFLLGQVGYKFCELFHQEKEAYFEHMSEDKTIAWKQSVQGVREMCDVCSTTLFNYHWVCSTCGFVVCIDCYKGRKHGARKNDTGTKDRDGYTWLHCTTNKEPHAQDKLMLTQIIPSNSLYKLVRQMHGICALLEIPLNCECPLSKESLFRKIKDRLEFIYPLMVESKGGEDGAVSSASSTTKMISISIKSIESKLSETESGTICCKVIFGRELSAEKNPQAEMLKRRIKQSYSFEGFQEDIRKESLEDFIKASPQAKNGTEDGSIPKGEPVSVEDNTKEQNTSNNVDEASATPKIENVSKVQSVDDESSKDGEPYSEDHRFKPSPKLDWKTFNMIVKQLLKFDKSINIFGLFEQHLTEKCSESESLVDFTAEIQVNHSNLQSFLGDFLDEFVFLKGQNKSDNLTDEILEYNKNMKKSVEFQNKGERVMELKDSEQLYPNVAHQWLCNGRLLRLLDPLNDNNYTTFHDQWERGQPVMVSYVSGAMDMNLWHPESFIRDFGEEENDLINCLNGKLVRGQQMKVFWEGFERIGFRLLDERDRPMILKLKDWPPGDDFAEMMPSRFNDLMKCLPLTEYTRREGRLNLASRLSSFFVRPDLGPKMYSAYGSALHPTKGTTNLHLDVSDAVNVMVYVGVPKDAEQKYPTKVLDSIDSDELDTCTRQRIREKGELPGALWHIYHAKDADKIRSLLNKIEVERGGSIKANHDPIHDQKWYLDANLRRRLLQEYNVEGYAILQCSGDAIFIPAGAPHQVRNLHNCIKVAEDFVSPENISYCFKLTNEFRHLTSTHSNHEDKLQIKNIIYHTVKDAVSCLTNPLILTKGDKIDLL</sequence>
<evidence type="ECO:0000256" key="3">
    <source>
        <dbReference type="ARBA" id="ARBA00022723"/>
    </source>
</evidence>
<dbReference type="EC" id="1.14.11.65" evidence="7"/>
<feature type="compositionally biased region" description="Polar residues" evidence="9">
    <location>
        <begin position="393"/>
        <end position="409"/>
    </location>
</feature>
<evidence type="ECO:0000313" key="11">
    <source>
        <dbReference type="EMBL" id="CAG6505494.1"/>
    </source>
</evidence>